<dbReference type="AlphaFoldDB" id="A0A6P1VY08"/>
<dbReference type="RefSeq" id="WP_162386695.1">
    <property type="nucleotide sequence ID" value="NZ_CP045997.1"/>
</dbReference>
<name>A0A6P1VY08_9BACT</name>
<dbReference type="Proteomes" id="UP000464577">
    <property type="component" value="Chromosome"/>
</dbReference>
<organism evidence="1 2">
    <name type="scientific">Spirosoma endbachense</name>
    <dbReference type="NCBI Taxonomy" id="2666025"/>
    <lineage>
        <taxon>Bacteria</taxon>
        <taxon>Pseudomonadati</taxon>
        <taxon>Bacteroidota</taxon>
        <taxon>Cytophagia</taxon>
        <taxon>Cytophagales</taxon>
        <taxon>Cytophagaceae</taxon>
        <taxon>Spirosoma</taxon>
    </lineage>
</organism>
<sequence length="93" mass="11154">MMRVPTLPIDPHCREIAEFFVKFRTIEGFVAVFEQKLTDLRILSKKRDVKRAAYYATEQLYAQLYNEGEPRFRDSESFFHARRNHLKRKKGES</sequence>
<proteinExistence type="predicted"/>
<protein>
    <submittedName>
        <fullName evidence="1">Uncharacterized protein</fullName>
    </submittedName>
</protein>
<accession>A0A6P1VY08</accession>
<dbReference type="KEGG" id="senf:GJR95_15235"/>
<keyword evidence="2" id="KW-1185">Reference proteome</keyword>
<dbReference type="EMBL" id="CP045997">
    <property type="protein sequence ID" value="QHV96286.1"/>
    <property type="molecule type" value="Genomic_DNA"/>
</dbReference>
<evidence type="ECO:0000313" key="2">
    <source>
        <dbReference type="Proteomes" id="UP000464577"/>
    </source>
</evidence>
<gene>
    <name evidence="1" type="ORF">GJR95_15235</name>
</gene>
<reference evidence="1 2" key="1">
    <citation type="submission" date="2019-11" db="EMBL/GenBank/DDBJ databases">
        <title>Spirosoma endbachense sp. nov., isolated from a natural salt meadow.</title>
        <authorList>
            <person name="Rojas J."/>
            <person name="Ambika Manirajan B."/>
            <person name="Ratering S."/>
            <person name="Suarez C."/>
            <person name="Geissler-Plaum R."/>
            <person name="Schnell S."/>
        </authorList>
    </citation>
    <scope>NUCLEOTIDE SEQUENCE [LARGE SCALE GENOMIC DNA]</scope>
    <source>
        <strain evidence="1 2">I-24</strain>
    </source>
</reference>
<evidence type="ECO:0000313" key="1">
    <source>
        <dbReference type="EMBL" id="QHV96286.1"/>
    </source>
</evidence>